<sequence length="307" mass="33732">MGLHLRYGRASVSQWRSGTRPRSPVPDLVAEVLSRRLGRTITPADVGFSGGELPESSEREDRDAVAQLERLGSSIEDEAYPKHVFNLHDLIVPAWRPTAESSAPRYRTQNSSALGNDELEVAEEMLEIFSRTEAIHGASRVAPFIGEYLNRTIASWLRYPSSTDTRRRLLRTSARLSYLCGFAYFDLEEHGLSQRFYRVSLLLAEEGDDAWSYAVTLRAMSVQAWHLGHGLPALDLASAAVDTAPRGTEGASSAFLHGQLAVAHAGMGDRNKALACLGSAERCMEVATSRPGTVVYHWAALAHQRAV</sequence>
<dbReference type="EMBL" id="RJMB01000015">
    <property type="protein sequence ID" value="RNL83563.1"/>
    <property type="molecule type" value="Genomic_DNA"/>
</dbReference>
<feature type="non-terminal residue" evidence="1">
    <location>
        <position position="307"/>
    </location>
</feature>
<gene>
    <name evidence="1" type="ORF">EFW17_14990</name>
</gene>
<evidence type="ECO:0000313" key="1">
    <source>
        <dbReference type="EMBL" id="RNL83563.1"/>
    </source>
</evidence>
<protein>
    <recommendedName>
        <fullName evidence="3">XRE family transcriptional regulator</fullName>
    </recommendedName>
</protein>
<name>A0A3N0E6X8_9ACTN</name>
<keyword evidence="2" id="KW-1185">Reference proteome</keyword>
<accession>A0A3N0E6X8</accession>
<comment type="caution">
    <text evidence="1">The sequence shown here is derived from an EMBL/GenBank/DDBJ whole genome shotgun (WGS) entry which is preliminary data.</text>
</comment>
<dbReference type="SUPFAM" id="SSF48452">
    <property type="entry name" value="TPR-like"/>
    <property type="match status" value="1"/>
</dbReference>
<dbReference type="Proteomes" id="UP000269198">
    <property type="component" value="Unassembled WGS sequence"/>
</dbReference>
<organism evidence="1 2">
    <name type="scientific">Halostreptopolyspora alba</name>
    <dbReference type="NCBI Taxonomy" id="2487137"/>
    <lineage>
        <taxon>Bacteria</taxon>
        <taxon>Bacillati</taxon>
        <taxon>Actinomycetota</taxon>
        <taxon>Actinomycetes</taxon>
        <taxon>Streptosporangiales</taxon>
        <taxon>Nocardiopsidaceae</taxon>
        <taxon>Halostreptopolyspora</taxon>
    </lineage>
</organism>
<evidence type="ECO:0000313" key="2">
    <source>
        <dbReference type="Proteomes" id="UP000269198"/>
    </source>
</evidence>
<proteinExistence type="predicted"/>
<dbReference type="InterPro" id="IPR011990">
    <property type="entry name" value="TPR-like_helical_dom_sf"/>
</dbReference>
<dbReference type="AlphaFoldDB" id="A0A3N0E6X8"/>
<evidence type="ECO:0008006" key="3">
    <source>
        <dbReference type="Google" id="ProtNLM"/>
    </source>
</evidence>
<reference evidence="1 2" key="1">
    <citation type="submission" date="2018-11" db="EMBL/GenBank/DDBJ databases">
        <title>The genome draft of YIM 96095.</title>
        <authorList>
            <person name="Tang S.-K."/>
            <person name="Chunyu W.-X."/>
            <person name="Feng Y.-Z."/>
        </authorList>
    </citation>
    <scope>NUCLEOTIDE SEQUENCE [LARGE SCALE GENOMIC DNA]</scope>
    <source>
        <strain evidence="1 2">YIM 96095</strain>
    </source>
</reference>